<proteinExistence type="predicted"/>
<dbReference type="GO" id="GO:0051536">
    <property type="term" value="F:iron-sulfur cluster binding"/>
    <property type="evidence" value="ECO:0007669"/>
    <property type="project" value="InterPro"/>
</dbReference>
<organism evidence="3 4">
    <name type="scientific">Martelella mediterranea DSM 17316</name>
    <dbReference type="NCBI Taxonomy" id="1122214"/>
    <lineage>
        <taxon>Bacteria</taxon>
        <taxon>Pseudomonadati</taxon>
        <taxon>Pseudomonadota</taxon>
        <taxon>Alphaproteobacteria</taxon>
        <taxon>Hyphomicrobiales</taxon>
        <taxon>Aurantimonadaceae</taxon>
        <taxon>Martelella</taxon>
    </lineage>
</organism>
<dbReference type="OrthoDB" id="9801699at2"/>
<accession>A0A1U9Z983</accession>
<dbReference type="RefSeq" id="WP_026173829.1">
    <property type="nucleotide sequence ID" value="NZ_AQWH01000028.1"/>
</dbReference>
<dbReference type="KEGG" id="mmed:Mame_04840"/>
<protein>
    <submittedName>
        <fullName evidence="3">Hydrogen cyanide synthase subunit HcnA</fullName>
        <ecNumber evidence="3">1.4.99.5</ecNumber>
    </submittedName>
</protein>
<dbReference type="EC" id="1.4.99.5" evidence="3"/>
<keyword evidence="1 3" id="KW-0560">Oxidoreductase</keyword>
<name>A0A1U9Z983_9HYPH</name>
<evidence type="ECO:0000313" key="3">
    <source>
        <dbReference type="EMBL" id="AQZ54132.1"/>
    </source>
</evidence>
<dbReference type="InterPro" id="IPR036010">
    <property type="entry name" value="2Fe-2S_ferredoxin-like_sf"/>
</dbReference>
<dbReference type="InterPro" id="IPR042204">
    <property type="entry name" value="2Fe-2S-bd_N"/>
</dbReference>
<feature type="domain" description="2Fe-2S ferredoxin-type" evidence="2">
    <location>
        <begin position="1"/>
        <end position="82"/>
    </location>
</feature>
<dbReference type="InterPro" id="IPR001041">
    <property type="entry name" value="2Fe-2S_ferredoxin-type"/>
</dbReference>
<keyword evidence="4" id="KW-1185">Reference proteome</keyword>
<dbReference type="PROSITE" id="PS51085">
    <property type="entry name" value="2FE2S_FER_2"/>
    <property type="match status" value="1"/>
</dbReference>
<evidence type="ECO:0000256" key="1">
    <source>
        <dbReference type="ARBA" id="ARBA00023002"/>
    </source>
</evidence>
<dbReference type="Pfam" id="PF13510">
    <property type="entry name" value="Fer2_4"/>
    <property type="match status" value="1"/>
</dbReference>
<keyword evidence="3" id="KW-0614">Plasmid</keyword>
<dbReference type="EMBL" id="CP020331">
    <property type="protein sequence ID" value="AQZ54132.1"/>
    <property type="molecule type" value="Genomic_DNA"/>
</dbReference>
<evidence type="ECO:0000259" key="2">
    <source>
        <dbReference type="PROSITE" id="PS51085"/>
    </source>
</evidence>
<dbReference type="Gene3D" id="3.10.20.440">
    <property type="entry name" value="2Fe-2S iron-sulphur cluster binding domain, sarcosine oxidase, alpha subunit, N-terminal domain"/>
    <property type="match status" value="1"/>
</dbReference>
<gene>
    <name evidence="3" type="primary">hcnA_2</name>
    <name evidence="3" type="ORF">Mame_04840</name>
</gene>
<dbReference type="Proteomes" id="UP000191135">
    <property type="component" value="Plasmid pMM593"/>
</dbReference>
<dbReference type="GO" id="GO:0050622">
    <property type="term" value="F:glycine dehydrogenase (cyanide-forming) activity"/>
    <property type="evidence" value="ECO:0007669"/>
    <property type="project" value="UniProtKB-EC"/>
</dbReference>
<dbReference type="SUPFAM" id="SSF54292">
    <property type="entry name" value="2Fe-2S ferredoxin-like"/>
    <property type="match status" value="1"/>
</dbReference>
<evidence type="ECO:0000313" key="4">
    <source>
        <dbReference type="Proteomes" id="UP000191135"/>
    </source>
</evidence>
<dbReference type="eggNOG" id="COG2080">
    <property type="taxonomic scope" value="Bacteria"/>
</dbReference>
<reference evidence="3 4" key="1">
    <citation type="submission" date="2017-03" db="EMBL/GenBank/DDBJ databases">
        <title>Foreign affairs: Plasmid Transfer between Roseobacters and Rhizobia.</title>
        <authorList>
            <person name="Bartling P."/>
            <person name="Bunk B."/>
            <person name="Overmann J."/>
            <person name="Brinkmann H."/>
            <person name="Petersen J."/>
        </authorList>
    </citation>
    <scope>NUCLEOTIDE SEQUENCE [LARGE SCALE GENOMIC DNA]</scope>
    <source>
        <strain evidence="3 4">MACL11</strain>
        <plasmid evidence="4">Plasmid pmm593</plasmid>
    </source>
</reference>
<dbReference type="AlphaFoldDB" id="A0A1U9Z983"/>
<dbReference type="CDD" id="cd00207">
    <property type="entry name" value="fer2"/>
    <property type="match status" value="1"/>
</dbReference>
<geneLocation type="plasmid" evidence="4">
    <name>pmm593</name>
</geneLocation>
<sequence>MSRGTFFFMGREIVFRPGETIAAALAAEGVTQFGADGLGQPTRYFCGIGACQGCVARVDGIARETCLTPAREGMQVESMEGGYV</sequence>